<dbReference type="GO" id="GO:0052650">
    <property type="term" value="F:all-trans-retinol dehydrogenase (NADP+) activity"/>
    <property type="evidence" value="ECO:0007669"/>
    <property type="project" value="UniProtKB-ARBA"/>
</dbReference>
<proteinExistence type="inferred from homology"/>
<evidence type="ECO:0000313" key="14">
    <source>
        <dbReference type="EMBL" id="OAA32552.1"/>
    </source>
</evidence>
<dbReference type="STRING" id="1081109.A0A166UHR8"/>
<dbReference type="PANTHER" id="PTHR24322:SF736">
    <property type="entry name" value="RETINOL DEHYDROGENASE 10"/>
    <property type="match status" value="1"/>
</dbReference>
<evidence type="ECO:0000313" key="15">
    <source>
        <dbReference type="Proteomes" id="UP000078544"/>
    </source>
</evidence>
<evidence type="ECO:0000256" key="6">
    <source>
        <dbReference type="ARBA" id="ARBA00023002"/>
    </source>
</evidence>
<dbReference type="PRINTS" id="PR00080">
    <property type="entry name" value="SDRFAMILY"/>
</dbReference>
<keyword evidence="7" id="KW-0443">Lipid metabolism</keyword>
<organism evidence="14 15">
    <name type="scientific">Moelleriella libera RCEF 2490</name>
    <dbReference type="NCBI Taxonomy" id="1081109"/>
    <lineage>
        <taxon>Eukaryota</taxon>
        <taxon>Fungi</taxon>
        <taxon>Dikarya</taxon>
        <taxon>Ascomycota</taxon>
        <taxon>Pezizomycotina</taxon>
        <taxon>Sordariomycetes</taxon>
        <taxon>Hypocreomycetidae</taxon>
        <taxon>Hypocreales</taxon>
        <taxon>Clavicipitaceae</taxon>
        <taxon>Moelleriella</taxon>
    </lineage>
</organism>
<comment type="function">
    <text evidence="9">Catalyzes the reduction of all-trans-retinal to all-trans-retinol in the presence of NADPH.</text>
</comment>
<dbReference type="InterPro" id="IPR036291">
    <property type="entry name" value="NAD(P)-bd_dom_sf"/>
</dbReference>
<keyword evidence="5" id="KW-1133">Transmembrane helix</keyword>
<keyword evidence="15" id="KW-1185">Reference proteome</keyword>
<evidence type="ECO:0000256" key="11">
    <source>
        <dbReference type="ARBA" id="ARBA00082544"/>
    </source>
</evidence>
<evidence type="ECO:0000256" key="9">
    <source>
        <dbReference type="ARBA" id="ARBA00059620"/>
    </source>
</evidence>
<keyword evidence="3" id="KW-0812">Transmembrane</keyword>
<evidence type="ECO:0000256" key="12">
    <source>
        <dbReference type="RuleBase" id="RU000363"/>
    </source>
</evidence>
<dbReference type="AlphaFoldDB" id="A0A166UHR8"/>
<dbReference type="GO" id="GO:0016020">
    <property type="term" value="C:membrane"/>
    <property type="evidence" value="ECO:0007669"/>
    <property type="project" value="UniProtKB-SubCell"/>
</dbReference>
<dbReference type="FunFam" id="3.40.50.720:FF:000131">
    <property type="entry name" value="Short-chain dehydrogenase/reductase 3"/>
    <property type="match status" value="1"/>
</dbReference>
<feature type="domain" description="Ketoreductase" evidence="13">
    <location>
        <begin position="93"/>
        <end position="263"/>
    </location>
</feature>
<evidence type="ECO:0000256" key="3">
    <source>
        <dbReference type="ARBA" id="ARBA00022692"/>
    </source>
</evidence>
<gene>
    <name evidence="14" type="ORF">AAL_00017</name>
</gene>
<dbReference type="OrthoDB" id="10253736at2759"/>
<dbReference type="Proteomes" id="UP000078544">
    <property type="component" value="Unassembled WGS sequence"/>
</dbReference>
<evidence type="ECO:0000256" key="5">
    <source>
        <dbReference type="ARBA" id="ARBA00022989"/>
    </source>
</evidence>
<evidence type="ECO:0000256" key="8">
    <source>
        <dbReference type="ARBA" id="ARBA00023136"/>
    </source>
</evidence>
<dbReference type="InterPro" id="IPR057326">
    <property type="entry name" value="KR_dom"/>
</dbReference>
<reference evidence="14 15" key="1">
    <citation type="journal article" date="2016" name="Genome Biol. Evol.">
        <title>Divergent and convergent evolution of fungal pathogenicity.</title>
        <authorList>
            <person name="Shang Y."/>
            <person name="Xiao G."/>
            <person name="Zheng P."/>
            <person name="Cen K."/>
            <person name="Zhan S."/>
            <person name="Wang C."/>
        </authorList>
    </citation>
    <scope>NUCLEOTIDE SEQUENCE [LARGE SCALE GENOMIC DNA]</scope>
    <source>
        <strain evidence="14 15">RCEF 2490</strain>
    </source>
</reference>
<dbReference type="SMART" id="SM00822">
    <property type="entry name" value="PKS_KR"/>
    <property type="match status" value="1"/>
</dbReference>
<evidence type="ECO:0000256" key="7">
    <source>
        <dbReference type="ARBA" id="ARBA00023098"/>
    </source>
</evidence>
<protein>
    <recommendedName>
        <fullName evidence="10">Short-chain dehydrogenase/reductase 3</fullName>
    </recommendedName>
    <alternativeName>
        <fullName evidence="11">Retinal short-chain dehydrogenase/reductase 1</fullName>
    </alternativeName>
</protein>
<keyword evidence="4" id="KW-0521">NADP</keyword>
<accession>A0A166UHR8</accession>
<dbReference type="PRINTS" id="PR00081">
    <property type="entry name" value="GDHRDH"/>
</dbReference>
<name>A0A166UHR8_9HYPO</name>
<keyword evidence="6" id="KW-0560">Oxidoreductase</keyword>
<keyword evidence="8" id="KW-0472">Membrane</keyword>
<dbReference type="CDD" id="cd05339">
    <property type="entry name" value="17beta-HSDXI-like_SDR_c"/>
    <property type="match status" value="1"/>
</dbReference>
<sequence length="363" mass="39898">MPMHQGFLPREGFCLDVVLGLFRKTAGNPFLVLPPVLLAHYAPKGQHWSGLHPTAAQYLDFLFYFAVVRYVSAWLSDKVRNNWVDDEYVWSKEVVLVTGGAEGIGASMAKCFAEKGITTVVMDIQPMTMQAAPRIHYFQCDIRSPASVNSVAKQIRSQVGEPTVVIQNAGVVRGKTILASEPADVRVTFEVNSMAHYWITKAFLRHMVDRDHGMVVTVSSIAAWATVPDLVDYGASKAAALAFHEGLTGELRFRYNAPRVRTVAVHPGHTQTALFTGFNQGSSFVLPALHPDTVAEAVVKQVLTGRSGTVVLPQAASILSWLRALPDWYGIRVRARAQAAMKNWSGRQVVKDVDVVEPGQTRC</sequence>
<dbReference type="Pfam" id="PF00106">
    <property type="entry name" value="adh_short"/>
    <property type="match status" value="1"/>
</dbReference>
<comment type="subcellular location">
    <subcellularLocation>
        <location evidence="1">Membrane</location>
        <topology evidence="1">Multi-pass membrane protein</topology>
    </subcellularLocation>
</comment>
<evidence type="ECO:0000259" key="13">
    <source>
        <dbReference type="SMART" id="SM00822"/>
    </source>
</evidence>
<dbReference type="InterPro" id="IPR002347">
    <property type="entry name" value="SDR_fam"/>
</dbReference>
<dbReference type="EMBL" id="AZGY01000001">
    <property type="protein sequence ID" value="OAA32552.1"/>
    <property type="molecule type" value="Genomic_DNA"/>
</dbReference>
<dbReference type="SUPFAM" id="SSF51735">
    <property type="entry name" value="NAD(P)-binding Rossmann-fold domains"/>
    <property type="match status" value="1"/>
</dbReference>
<comment type="caution">
    <text evidence="14">The sequence shown here is derived from an EMBL/GenBank/DDBJ whole genome shotgun (WGS) entry which is preliminary data.</text>
</comment>
<comment type="similarity">
    <text evidence="2 12">Belongs to the short-chain dehydrogenases/reductases (SDR) family.</text>
</comment>
<evidence type="ECO:0000256" key="2">
    <source>
        <dbReference type="ARBA" id="ARBA00006484"/>
    </source>
</evidence>
<evidence type="ECO:0000256" key="1">
    <source>
        <dbReference type="ARBA" id="ARBA00004141"/>
    </source>
</evidence>
<evidence type="ECO:0000256" key="4">
    <source>
        <dbReference type="ARBA" id="ARBA00022857"/>
    </source>
</evidence>
<evidence type="ECO:0000256" key="10">
    <source>
        <dbReference type="ARBA" id="ARBA00068717"/>
    </source>
</evidence>
<dbReference type="PANTHER" id="PTHR24322">
    <property type="entry name" value="PKSB"/>
    <property type="match status" value="1"/>
</dbReference>
<dbReference type="Gene3D" id="3.40.50.720">
    <property type="entry name" value="NAD(P)-binding Rossmann-like Domain"/>
    <property type="match status" value="1"/>
</dbReference>